<dbReference type="EMBL" id="CM046391">
    <property type="protein sequence ID" value="KAI8559736.1"/>
    <property type="molecule type" value="Genomic_DNA"/>
</dbReference>
<organism evidence="1 2">
    <name type="scientific">Rhododendron molle</name>
    <name type="common">Chinese azalea</name>
    <name type="synonym">Azalea mollis</name>
    <dbReference type="NCBI Taxonomy" id="49168"/>
    <lineage>
        <taxon>Eukaryota</taxon>
        <taxon>Viridiplantae</taxon>
        <taxon>Streptophyta</taxon>
        <taxon>Embryophyta</taxon>
        <taxon>Tracheophyta</taxon>
        <taxon>Spermatophyta</taxon>
        <taxon>Magnoliopsida</taxon>
        <taxon>eudicotyledons</taxon>
        <taxon>Gunneridae</taxon>
        <taxon>Pentapetalae</taxon>
        <taxon>asterids</taxon>
        <taxon>Ericales</taxon>
        <taxon>Ericaceae</taxon>
        <taxon>Ericoideae</taxon>
        <taxon>Rhodoreae</taxon>
        <taxon>Rhododendron</taxon>
    </lineage>
</organism>
<keyword evidence="2" id="KW-1185">Reference proteome</keyword>
<evidence type="ECO:0000313" key="1">
    <source>
        <dbReference type="EMBL" id="KAI8559736.1"/>
    </source>
</evidence>
<dbReference type="Proteomes" id="UP001062846">
    <property type="component" value="Chromosome 4"/>
</dbReference>
<name>A0ACC0P2G0_RHOML</name>
<sequence length="62" mass="7265">MLPVLLQDPIDAPRTSHPISRFNWLRINLQKIWPQQQTAPRVTNSEWMNNMMCNMISTNQTG</sequence>
<gene>
    <name evidence="1" type="ORF">RHMOL_Rhmol04G0197500</name>
</gene>
<accession>A0ACC0P2G0</accession>
<evidence type="ECO:0000313" key="2">
    <source>
        <dbReference type="Proteomes" id="UP001062846"/>
    </source>
</evidence>
<reference evidence="1" key="1">
    <citation type="submission" date="2022-02" db="EMBL/GenBank/DDBJ databases">
        <title>Plant Genome Project.</title>
        <authorList>
            <person name="Zhang R.-G."/>
        </authorList>
    </citation>
    <scope>NUCLEOTIDE SEQUENCE</scope>
    <source>
        <strain evidence="1">AT1</strain>
    </source>
</reference>
<proteinExistence type="predicted"/>
<comment type="caution">
    <text evidence="1">The sequence shown here is derived from an EMBL/GenBank/DDBJ whole genome shotgun (WGS) entry which is preliminary data.</text>
</comment>
<protein>
    <submittedName>
        <fullName evidence="1">Uncharacterized protein</fullName>
    </submittedName>
</protein>